<proteinExistence type="predicted"/>
<evidence type="ECO:0000313" key="1">
    <source>
        <dbReference type="EMBL" id="QDV32807.1"/>
    </source>
</evidence>
<protein>
    <submittedName>
        <fullName evidence="1">Uncharacterized protein</fullName>
    </submittedName>
</protein>
<dbReference type="AlphaFoldDB" id="A0A518GW35"/>
<keyword evidence="2" id="KW-1185">Reference proteome</keyword>
<dbReference type="KEGG" id="tpla:ElP_06470"/>
<sequence>MAREYSEEAGPGWPGWAKAGVTALLLVHGAAVLSAVMAASPSSDLQRAIADRFRWYYKLVDQGYTYRFYTAGAPPTPILIADVQFGDGRTETLRIPDRAQAPRLRYQRHLALAYHLFEDVRRAPRDPGGDSRSRWAASYARHLCAENPGASRVVLYLQDHLNPSPRELVEAAQEGRAIDAEGPRYYGDRQRIGAYSCDD</sequence>
<dbReference type="OrthoDB" id="272880at2"/>
<name>A0A518GW35_9BACT</name>
<dbReference type="EMBL" id="CP036426">
    <property type="protein sequence ID" value="QDV32807.1"/>
    <property type="molecule type" value="Genomic_DNA"/>
</dbReference>
<evidence type="ECO:0000313" key="2">
    <source>
        <dbReference type="Proteomes" id="UP000317835"/>
    </source>
</evidence>
<dbReference type="RefSeq" id="WP_145267172.1">
    <property type="nucleotide sequence ID" value="NZ_CP036426.1"/>
</dbReference>
<accession>A0A518GW35</accession>
<reference evidence="1 2" key="1">
    <citation type="submission" date="2019-02" db="EMBL/GenBank/DDBJ databases">
        <title>Deep-cultivation of Planctomycetes and their phenomic and genomic characterization uncovers novel biology.</title>
        <authorList>
            <person name="Wiegand S."/>
            <person name="Jogler M."/>
            <person name="Boedeker C."/>
            <person name="Pinto D."/>
            <person name="Vollmers J."/>
            <person name="Rivas-Marin E."/>
            <person name="Kohn T."/>
            <person name="Peeters S.H."/>
            <person name="Heuer A."/>
            <person name="Rast P."/>
            <person name="Oberbeckmann S."/>
            <person name="Bunk B."/>
            <person name="Jeske O."/>
            <person name="Meyerdierks A."/>
            <person name="Storesund J.E."/>
            <person name="Kallscheuer N."/>
            <person name="Luecker S."/>
            <person name="Lage O.M."/>
            <person name="Pohl T."/>
            <person name="Merkel B.J."/>
            <person name="Hornburger P."/>
            <person name="Mueller R.-W."/>
            <person name="Bruemmer F."/>
            <person name="Labrenz M."/>
            <person name="Spormann A.M."/>
            <person name="Op den Camp H."/>
            <person name="Overmann J."/>
            <person name="Amann R."/>
            <person name="Jetten M.S.M."/>
            <person name="Mascher T."/>
            <person name="Medema M.H."/>
            <person name="Devos D.P."/>
            <person name="Kaster A.-K."/>
            <person name="Ovreas L."/>
            <person name="Rohde M."/>
            <person name="Galperin M.Y."/>
            <person name="Jogler C."/>
        </authorList>
    </citation>
    <scope>NUCLEOTIDE SEQUENCE [LARGE SCALE GENOMIC DNA]</scope>
    <source>
        <strain evidence="1 2">ElP</strain>
    </source>
</reference>
<dbReference type="Proteomes" id="UP000317835">
    <property type="component" value="Chromosome"/>
</dbReference>
<organism evidence="1 2">
    <name type="scientific">Tautonia plasticadhaerens</name>
    <dbReference type="NCBI Taxonomy" id="2527974"/>
    <lineage>
        <taxon>Bacteria</taxon>
        <taxon>Pseudomonadati</taxon>
        <taxon>Planctomycetota</taxon>
        <taxon>Planctomycetia</taxon>
        <taxon>Isosphaerales</taxon>
        <taxon>Isosphaeraceae</taxon>
        <taxon>Tautonia</taxon>
    </lineage>
</organism>
<gene>
    <name evidence="1" type="ORF">ElP_06470</name>
</gene>